<feature type="compositionally biased region" description="Polar residues" evidence="1">
    <location>
        <begin position="184"/>
        <end position="194"/>
    </location>
</feature>
<dbReference type="AlphaFoldDB" id="A0A423U223"/>
<dbReference type="Proteomes" id="UP000283509">
    <property type="component" value="Unassembled WGS sequence"/>
</dbReference>
<accession>A0A423U223</accession>
<evidence type="ECO:0000313" key="2">
    <source>
        <dbReference type="EMBL" id="ROT82745.1"/>
    </source>
</evidence>
<reference evidence="2 3" key="2">
    <citation type="submission" date="2019-01" db="EMBL/GenBank/DDBJ databases">
        <title>The decoding of complex shrimp genome reveals the adaptation for benthos swimmer, frequently molting mechanism and breeding impact on genome.</title>
        <authorList>
            <person name="Sun Y."/>
            <person name="Gao Y."/>
            <person name="Yu Y."/>
        </authorList>
    </citation>
    <scope>NUCLEOTIDE SEQUENCE [LARGE SCALE GENOMIC DNA]</scope>
    <source>
        <tissue evidence="2">Muscle</tissue>
    </source>
</reference>
<keyword evidence="3" id="KW-1185">Reference proteome</keyword>
<organism evidence="2 3">
    <name type="scientific">Penaeus vannamei</name>
    <name type="common">Whiteleg shrimp</name>
    <name type="synonym">Litopenaeus vannamei</name>
    <dbReference type="NCBI Taxonomy" id="6689"/>
    <lineage>
        <taxon>Eukaryota</taxon>
        <taxon>Metazoa</taxon>
        <taxon>Ecdysozoa</taxon>
        <taxon>Arthropoda</taxon>
        <taxon>Crustacea</taxon>
        <taxon>Multicrustacea</taxon>
        <taxon>Malacostraca</taxon>
        <taxon>Eumalacostraca</taxon>
        <taxon>Eucarida</taxon>
        <taxon>Decapoda</taxon>
        <taxon>Dendrobranchiata</taxon>
        <taxon>Penaeoidea</taxon>
        <taxon>Penaeidae</taxon>
        <taxon>Penaeus</taxon>
    </lineage>
</organism>
<reference evidence="2 3" key="1">
    <citation type="submission" date="2018-04" db="EMBL/GenBank/DDBJ databases">
        <authorList>
            <person name="Zhang X."/>
            <person name="Yuan J."/>
            <person name="Li F."/>
            <person name="Xiang J."/>
        </authorList>
    </citation>
    <scope>NUCLEOTIDE SEQUENCE [LARGE SCALE GENOMIC DNA]</scope>
    <source>
        <tissue evidence="2">Muscle</tissue>
    </source>
</reference>
<dbReference type="EMBL" id="QCYY01000779">
    <property type="protein sequence ID" value="ROT82745.1"/>
    <property type="molecule type" value="Genomic_DNA"/>
</dbReference>
<proteinExistence type="predicted"/>
<name>A0A423U223_PENVA</name>
<dbReference type="OrthoDB" id="6343426at2759"/>
<feature type="region of interest" description="Disordered" evidence="1">
    <location>
        <begin position="184"/>
        <end position="207"/>
    </location>
</feature>
<gene>
    <name evidence="2" type="ORF">C7M84_024077</name>
</gene>
<sequence length="326" mass="37333">MAEKYLYCQTGKVEDVIFPGKAILTFILNGTPQRVLLWGKTLEQTDNFIDKLSVGDTVYFDCHVYDKESRDHCQWYAAKASKDMPEEMQTKTIPRVRNQNGYISEVDPGKGVITFDFYDEEQRVIFVRSRFYYFGKRMSNKKNLRDFLSENDPLQFDAEQCEPSEDNYYCTWFATQVWKGKRPTTQGSTWTLSGPSDDVTADDSASNAGGIIRDTAEDFPSLGLPQGLTEKQGYKAFEVNTSVREGKGNVLSLFNEECGLALWMVRHNTWETVFFHRKNTYLDSIHLSNFDLQESLSEGTPLEIQAVPAVPEFPCRWIAQKAIARC</sequence>
<evidence type="ECO:0000313" key="3">
    <source>
        <dbReference type="Proteomes" id="UP000283509"/>
    </source>
</evidence>
<protein>
    <submittedName>
        <fullName evidence="2">Uncharacterized protein</fullName>
    </submittedName>
</protein>
<comment type="caution">
    <text evidence="2">The sequence shown here is derived from an EMBL/GenBank/DDBJ whole genome shotgun (WGS) entry which is preliminary data.</text>
</comment>
<evidence type="ECO:0000256" key="1">
    <source>
        <dbReference type="SAM" id="MobiDB-lite"/>
    </source>
</evidence>